<dbReference type="AlphaFoldDB" id="A0A7I8W4I1"/>
<keyword evidence="3" id="KW-1185">Reference proteome</keyword>
<keyword evidence="1" id="KW-0472">Membrane</keyword>
<dbReference type="Proteomes" id="UP000549394">
    <property type="component" value="Unassembled WGS sequence"/>
</dbReference>
<evidence type="ECO:0000313" key="3">
    <source>
        <dbReference type="Proteomes" id="UP000549394"/>
    </source>
</evidence>
<name>A0A7I8W4I1_9ANNE</name>
<sequence length="225" mass="25744">MVDRGDIQTVVISEAIKSVIAKYTIAATGFVGLILIGRSGRLLTKFKSANQIPERFITRHVKLQGFVRSIDEVGNLKIEHQRLIHLPYLNNHTKSLNVSLAGVILKEGGVNYLKSNFMSEKVWFRLMNRIDSNSLDCIILHKPSFWKLIVNVNEEVVKRGLGLPKKVNENDAIWARFMKRLNRAEGIAIKKRVGVWKIEELTLFEKLSDYIPANPFSRYLKKRSS</sequence>
<evidence type="ECO:0000256" key="1">
    <source>
        <dbReference type="SAM" id="Phobius"/>
    </source>
</evidence>
<dbReference type="InterPro" id="IPR035437">
    <property type="entry name" value="SNase_OB-fold_sf"/>
</dbReference>
<dbReference type="PANTHER" id="PTHR28434:SF1">
    <property type="entry name" value="PROTEIN C3ORF33"/>
    <property type="match status" value="1"/>
</dbReference>
<keyword evidence="1" id="KW-1133">Transmembrane helix</keyword>
<comment type="caution">
    <text evidence="2">The sequence shown here is derived from an EMBL/GenBank/DDBJ whole genome shotgun (WGS) entry which is preliminary data.</text>
</comment>
<proteinExistence type="predicted"/>
<dbReference type="Gene3D" id="2.40.50.90">
    <property type="match status" value="1"/>
</dbReference>
<feature type="transmembrane region" description="Helical" evidence="1">
    <location>
        <begin position="20"/>
        <end position="37"/>
    </location>
</feature>
<keyword evidence="1" id="KW-0812">Transmembrane</keyword>
<reference evidence="2 3" key="1">
    <citation type="submission" date="2020-08" db="EMBL/GenBank/DDBJ databases">
        <authorList>
            <person name="Hejnol A."/>
        </authorList>
    </citation>
    <scope>NUCLEOTIDE SEQUENCE [LARGE SCALE GENOMIC DNA]</scope>
</reference>
<dbReference type="SUPFAM" id="SSF50199">
    <property type="entry name" value="Staphylococcal nuclease"/>
    <property type="match status" value="1"/>
</dbReference>
<accession>A0A7I8W4I1</accession>
<organism evidence="2 3">
    <name type="scientific">Dimorphilus gyrociliatus</name>
    <dbReference type="NCBI Taxonomy" id="2664684"/>
    <lineage>
        <taxon>Eukaryota</taxon>
        <taxon>Metazoa</taxon>
        <taxon>Spiralia</taxon>
        <taxon>Lophotrochozoa</taxon>
        <taxon>Annelida</taxon>
        <taxon>Polychaeta</taxon>
        <taxon>Polychaeta incertae sedis</taxon>
        <taxon>Dinophilidae</taxon>
        <taxon>Dimorphilus</taxon>
    </lineage>
</organism>
<gene>
    <name evidence="2" type="ORF">DGYR_LOCUS10378</name>
</gene>
<dbReference type="OrthoDB" id="6220511at2759"/>
<dbReference type="PANTHER" id="PTHR28434">
    <property type="entry name" value="PROTEIN C3ORF33"/>
    <property type="match status" value="1"/>
</dbReference>
<evidence type="ECO:0000313" key="2">
    <source>
        <dbReference type="EMBL" id="CAD5122579.1"/>
    </source>
</evidence>
<dbReference type="EMBL" id="CAJFCJ010000018">
    <property type="protein sequence ID" value="CAD5122579.1"/>
    <property type="molecule type" value="Genomic_DNA"/>
</dbReference>
<dbReference type="GO" id="GO:0005615">
    <property type="term" value="C:extracellular space"/>
    <property type="evidence" value="ECO:0007669"/>
    <property type="project" value="TreeGrafter"/>
</dbReference>
<dbReference type="InterPro" id="IPR042421">
    <property type="entry name" value="C3orf33-like"/>
</dbReference>
<protein>
    <submittedName>
        <fullName evidence="2">DgyrCDS10992</fullName>
    </submittedName>
</protein>